<evidence type="ECO:0000313" key="2">
    <source>
        <dbReference type="Proteomes" id="UP000824265"/>
    </source>
</evidence>
<comment type="caution">
    <text evidence="1">The sequence shown here is derived from an EMBL/GenBank/DDBJ whole genome shotgun (WGS) entry which is preliminary data.</text>
</comment>
<evidence type="ECO:0000313" key="1">
    <source>
        <dbReference type="EMBL" id="HIW81478.1"/>
    </source>
</evidence>
<dbReference type="Proteomes" id="UP000824265">
    <property type="component" value="Unassembled WGS sequence"/>
</dbReference>
<reference evidence="1" key="2">
    <citation type="submission" date="2021-04" db="EMBL/GenBank/DDBJ databases">
        <authorList>
            <person name="Gilroy R."/>
        </authorList>
    </citation>
    <scope>NUCLEOTIDE SEQUENCE</scope>
    <source>
        <strain evidence="1">CHK195-6426</strain>
    </source>
</reference>
<dbReference type="AlphaFoldDB" id="A0A9D1UBS6"/>
<sequence>MKKPVVYGVCTLSLLLLIAAACFLPQLVFQIEDAYRMGRTWSEERTGLAVENLNMDYEMSVDKRLESFAENVDSFFVSGTELLTDQESYMVTGAALEQDIIWILQDLGVLPAYFSYDIIQMKRYLICHEDLNKGIALSTYYCELQISDGFQVKVLFDEKTNTIYCLRFELTQEAKDAYGMESDLSVAHTNNYDLGYIFAYYYGIDPENGLETILEDFGAGGDGELDFFSVKILLPYDFTSLSLRISGREEKEGLTSMSFQISEIAELIPELAESGS</sequence>
<dbReference type="PROSITE" id="PS51257">
    <property type="entry name" value="PROKAR_LIPOPROTEIN"/>
    <property type="match status" value="1"/>
</dbReference>
<proteinExistence type="predicted"/>
<dbReference type="EMBL" id="DXGH01000043">
    <property type="protein sequence ID" value="HIW81478.1"/>
    <property type="molecule type" value="Genomic_DNA"/>
</dbReference>
<organism evidence="1 2">
    <name type="scientific">Candidatus Acetatifactor stercoripullorum</name>
    <dbReference type="NCBI Taxonomy" id="2838414"/>
    <lineage>
        <taxon>Bacteria</taxon>
        <taxon>Bacillati</taxon>
        <taxon>Bacillota</taxon>
        <taxon>Clostridia</taxon>
        <taxon>Lachnospirales</taxon>
        <taxon>Lachnospiraceae</taxon>
        <taxon>Acetatifactor</taxon>
    </lineage>
</organism>
<name>A0A9D1UBS6_9FIRM</name>
<protein>
    <submittedName>
        <fullName evidence="1">Uncharacterized protein</fullName>
    </submittedName>
</protein>
<reference evidence="1" key="1">
    <citation type="journal article" date="2021" name="PeerJ">
        <title>Extensive microbial diversity within the chicken gut microbiome revealed by metagenomics and culture.</title>
        <authorList>
            <person name="Gilroy R."/>
            <person name="Ravi A."/>
            <person name="Getino M."/>
            <person name="Pursley I."/>
            <person name="Horton D.L."/>
            <person name="Alikhan N.F."/>
            <person name="Baker D."/>
            <person name="Gharbi K."/>
            <person name="Hall N."/>
            <person name="Watson M."/>
            <person name="Adriaenssens E.M."/>
            <person name="Foster-Nyarko E."/>
            <person name="Jarju S."/>
            <person name="Secka A."/>
            <person name="Antonio M."/>
            <person name="Oren A."/>
            <person name="Chaudhuri R.R."/>
            <person name="La Ragione R."/>
            <person name="Hildebrand F."/>
            <person name="Pallen M.J."/>
        </authorList>
    </citation>
    <scope>NUCLEOTIDE SEQUENCE</scope>
    <source>
        <strain evidence="1">CHK195-6426</strain>
    </source>
</reference>
<accession>A0A9D1UBS6</accession>
<gene>
    <name evidence="1" type="ORF">H9742_08180</name>
</gene>